<evidence type="ECO:0000313" key="1">
    <source>
        <dbReference type="EMBL" id="QPM90446.1"/>
    </source>
</evidence>
<sequence length="190" mass="20547">MTWRLSTRAALLALALQVGAGGAALAHPLPGSELLLQQQTADSLHLTIRFPLEDLLVAAPDLAALEKVAPEAPLSQEMIDGLAAYLGQHLSVTEGDAPLPRALTGAHLQATHQDHLGDFTEVVTEWEFANAGTDPASVVLQYDAVMHEVRNHRANVQWLAEGATPRVIENFGFRRARRGIRLTLQETGQD</sequence>
<protein>
    <submittedName>
        <fullName evidence="1">Uncharacterized protein</fullName>
    </submittedName>
</protein>
<reference evidence="1 2" key="1">
    <citation type="submission" date="2020-08" db="EMBL/GenBank/DDBJ databases">
        <title>Genome sequence of Rhodobacteraceae bacterium Lw-13e.</title>
        <authorList>
            <person name="Poehlein A."/>
            <person name="Wolter L."/>
            <person name="Daniel R."/>
            <person name="Brinkhoff T."/>
        </authorList>
    </citation>
    <scope>NUCLEOTIDE SEQUENCE [LARGE SCALE GENOMIC DNA]</scope>
    <source>
        <strain evidence="1 2">Lw-13e</strain>
    </source>
</reference>
<proteinExistence type="predicted"/>
<evidence type="ECO:0000313" key="2">
    <source>
        <dbReference type="Proteomes" id="UP000283786"/>
    </source>
</evidence>
<gene>
    <name evidence="1" type="ORF">PSAL_016840</name>
</gene>
<dbReference type="OrthoDB" id="6331154at2"/>
<accession>A0A418SHT2</accession>
<dbReference type="KEGG" id="palw:PSAL_016840"/>
<dbReference type="Proteomes" id="UP000283786">
    <property type="component" value="Chromosome"/>
</dbReference>
<keyword evidence="2" id="KW-1185">Reference proteome</keyword>
<dbReference type="RefSeq" id="WP_119838979.1">
    <property type="nucleotide sequence ID" value="NZ_CP060436.1"/>
</dbReference>
<organism evidence="1 2">
    <name type="scientific">Pseudooceanicola algae</name>
    <dbReference type="NCBI Taxonomy" id="1537215"/>
    <lineage>
        <taxon>Bacteria</taxon>
        <taxon>Pseudomonadati</taxon>
        <taxon>Pseudomonadota</taxon>
        <taxon>Alphaproteobacteria</taxon>
        <taxon>Rhodobacterales</taxon>
        <taxon>Paracoccaceae</taxon>
        <taxon>Pseudooceanicola</taxon>
    </lineage>
</organism>
<dbReference type="EMBL" id="CP060436">
    <property type="protein sequence ID" value="QPM90446.1"/>
    <property type="molecule type" value="Genomic_DNA"/>
</dbReference>
<dbReference type="AlphaFoldDB" id="A0A418SHT2"/>
<name>A0A418SHT2_9RHOB</name>